<protein>
    <submittedName>
        <fullName evidence="6">Phage integrase family protein</fullName>
    </submittedName>
</protein>
<dbReference type="InterPro" id="IPR013762">
    <property type="entry name" value="Integrase-like_cat_sf"/>
</dbReference>
<gene>
    <name evidence="6" type="ORF">EDE11_10950</name>
</gene>
<dbReference type="Gene3D" id="3.30.160.390">
    <property type="entry name" value="Integrase, DNA-binding domain"/>
    <property type="match status" value="1"/>
</dbReference>
<name>A0ABY2CM50_METMH</name>
<dbReference type="InterPro" id="IPR011010">
    <property type="entry name" value="DNA_brk_join_enz"/>
</dbReference>
<dbReference type="InterPro" id="IPR010998">
    <property type="entry name" value="Integrase_recombinase_N"/>
</dbReference>
<dbReference type="PANTHER" id="PTHR30629:SF2">
    <property type="entry name" value="PROPHAGE INTEGRASE INTS-RELATED"/>
    <property type="match status" value="1"/>
</dbReference>
<dbReference type="InterPro" id="IPR050808">
    <property type="entry name" value="Phage_Integrase"/>
</dbReference>
<comment type="similarity">
    <text evidence="1">Belongs to the 'phage' integrase family.</text>
</comment>
<keyword evidence="7" id="KW-1185">Reference proteome</keyword>
<dbReference type="PANTHER" id="PTHR30629">
    <property type="entry name" value="PROPHAGE INTEGRASE"/>
    <property type="match status" value="1"/>
</dbReference>
<proteinExistence type="inferred from homology"/>
<dbReference type="PROSITE" id="PS51898">
    <property type="entry name" value="TYR_RECOMBINASE"/>
    <property type="match status" value="1"/>
</dbReference>
<evidence type="ECO:0000313" key="7">
    <source>
        <dbReference type="Proteomes" id="UP000295649"/>
    </source>
</evidence>
<dbReference type="SUPFAM" id="SSF56349">
    <property type="entry name" value="DNA breaking-rejoining enzymes"/>
    <property type="match status" value="1"/>
</dbReference>
<evidence type="ECO:0000256" key="3">
    <source>
        <dbReference type="ARBA" id="ARBA00023125"/>
    </source>
</evidence>
<evidence type="ECO:0000259" key="5">
    <source>
        <dbReference type="PROSITE" id="PS51898"/>
    </source>
</evidence>
<reference evidence="6 7" key="1">
    <citation type="submission" date="2019-03" db="EMBL/GenBank/DDBJ databases">
        <title>Systems level insights into methane cycling in arid and semi-arid ecosystems.</title>
        <authorList>
            <person name="Kalyuzhnaya M."/>
        </authorList>
    </citation>
    <scope>NUCLEOTIDE SEQUENCE [LARGE SCALE GENOMIC DNA]</scope>
    <source>
        <strain evidence="6 7">S-1</strain>
    </source>
</reference>
<keyword evidence="4" id="KW-0233">DNA recombination</keyword>
<dbReference type="InterPro" id="IPR002104">
    <property type="entry name" value="Integrase_catalytic"/>
</dbReference>
<dbReference type="Gene3D" id="1.10.150.130">
    <property type="match status" value="1"/>
</dbReference>
<feature type="domain" description="Tyr recombinase" evidence="5">
    <location>
        <begin position="207"/>
        <end position="401"/>
    </location>
</feature>
<dbReference type="Pfam" id="PF00589">
    <property type="entry name" value="Phage_integrase"/>
    <property type="match status" value="1"/>
</dbReference>
<dbReference type="InterPro" id="IPR038488">
    <property type="entry name" value="Integrase_DNA-bd_sf"/>
</dbReference>
<evidence type="ECO:0000256" key="2">
    <source>
        <dbReference type="ARBA" id="ARBA00022908"/>
    </source>
</evidence>
<dbReference type="Proteomes" id="UP000295649">
    <property type="component" value="Unassembled WGS sequence"/>
</dbReference>
<dbReference type="Pfam" id="PF13356">
    <property type="entry name" value="Arm-DNA-bind_3"/>
    <property type="match status" value="1"/>
</dbReference>
<evidence type="ECO:0000313" key="6">
    <source>
        <dbReference type="EMBL" id="TCV83493.1"/>
    </source>
</evidence>
<dbReference type="Gene3D" id="1.10.443.10">
    <property type="entry name" value="Intergrase catalytic core"/>
    <property type="match status" value="1"/>
</dbReference>
<evidence type="ECO:0000256" key="1">
    <source>
        <dbReference type="ARBA" id="ARBA00008857"/>
    </source>
</evidence>
<organism evidence="6 7">
    <name type="scientific">Methylomonas methanica</name>
    <dbReference type="NCBI Taxonomy" id="421"/>
    <lineage>
        <taxon>Bacteria</taxon>
        <taxon>Pseudomonadati</taxon>
        <taxon>Pseudomonadota</taxon>
        <taxon>Gammaproteobacteria</taxon>
        <taxon>Methylococcales</taxon>
        <taxon>Methylococcaceae</taxon>
        <taxon>Methylomonas</taxon>
    </lineage>
</organism>
<evidence type="ECO:0000256" key="4">
    <source>
        <dbReference type="ARBA" id="ARBA00023172"/>
    </source>
</evidence>
<keyword evidence="2" id="KW-0229">DNA integration</keyword>
<keyword evidence="3" id="KW-0238">DNA-binding</keyword>
<sequence>MAFDDYPGLRLSAMTKVRTWFYRYRSSVDGRLRQVSIGHWPSMSFPSAIVAWEALKNQRDSGGDPVLEAKQAKLEAKALTLKQEAANSENAYTVRVLCDEYLAGHVCRHRTKKGSAEIARMFNTMLGDMADLPSTAITRAMAFDLIQKYAAISPVQAGKLRCELGAAWDYAMDAGRLPEAAVNWWRLILRGKIRSKGKTIEGKNIGVVKRVLTEDEIGELIAWLPNFAPIITDVLTLYLWTGTRGAEIVGMLGNEICEEGGQVWWTIPKKRTKNARHETATDQRVPLFGRGLTVVLRRKKLYGDGLLFPTRHKVGHIEQKYITEQVFYRQPYCKIRPEQGRPRLTVTHWAPHDLRRTSRTLLAKLGCPDAVGETILGHMLPGVVGTYNRHQYDDEKRLTHPNLEVLASVTRAIYQSCPLGIEYHSLSSGVLNARSFHFPLSTTAYAGTSALSIGCPRNSVISSSPESDIPS</sequence>
<accession>A0ABY2CM50</accession>
<dbReference type="InterPro" id="IPR025166">
    <property type="entry name" value="Integrase_DNA_bind_dom"/>
</dbReference>
<dbReference type="EMBL" id="SMCN01000009">
    <property type="protein sequence ID" value="TCV83493.1"/>
    <property type="molecule type" value="Genomic_DNA"/>
</dbReference>
<comment type="caution">
    <text evidence="6">The sequence shown here is derived from an EMBL/GenBank/DDBJ whole genome shotgun (WGS) entry which is preliminary data.</text>
</comment>
<dbReference type="RefSeq" id="WP_228375604.1">
    <property type="nucleotide sequence ID" value="NZ_LUUF01000081.1"/>
</dbReference>